<dbReference type="InterPro" id="IPR003838">
    <property type="entry name" value="ABC3_permease_C"/>
</dbReference>
<keyword evidence="5 8" id="KW-0472">Membrane</keyword>
<comment type="caution">
    <text evidence="11">The sequence shown here is derived from an EMBL/GenBank/DDBJ whole genome shotgun (WGS) entry which is preliminary data.</text>
</comment>
<feature type="transmembrane region" description="Helical" evidence="8">
    <location>
        <begin position="400"/>
        <end position="424"/>
    </location>
</feature>
<evidence type="ECO:0000256" key="5">
    <source>
        <dbReference type="ARBA" id="ARBA00023136"/>
    </source>
</evidence>
<evidence type="ECO:0000256" key="7">
    <source>
        <dbReference type="SAM" id="MobiDB-lite"/>
    </source>
</evidence>
<gene>
    <name evidence="11" type="ORF">H5V44_09865</name>
</gene>
<evidence type="ECO:0000256" key="6">
    <source>
        <dbReference type="ARBA" id="ARBA00038076"/>
    </source>
</evidence>
<comment type="subcellular location">
    <subcellularLocation>
        <location evidence="1">Cell membrane</location>
        <topology evidence="1">Multi-pass membrane protein</topology>
    </subcellularLocation>
</comment>
<dbReference type="AlphaFoldDB" id="A0A7J9SIN1"/>
<dbReference type="PANTHER" id="PTHR30572:SF4">
    <property type="entry name" value="ABC TRANSPORTER PERMEASE YTRF"/>
    <property type="match status" value="1"/>
</dbReference>
<reference evidence="11 12" key="1">
    <citation type="submission" date="2020-08" db="EMBL/GenBank/DDBJ databases">
        <authorList>
            <person name="Seo M.-J."/>
        </authorList>
    </citation>
    <scope>NUCLEOTIDE SEQUENCE [LARGE SCALE GENOMIC DNA]</scope>
    <source>
        <strain evidence="11 12">MBLA0160</strain>
    </source>
</reference>
<dbReference type="Proteomes" id="UP000546257">
    <property type="component" value="Unassembled WGS sequence"/>
</dbReference>
<dbReference type="InterPro" id="IPR050250">
    <property type="entry name" value="Macrolide_Exporter_MacB"/>
</dbReference>
<name>A0A7J9SIN1_9EURY</name>
<evidence type="ECO:0000313" key="12">
    <source>
        <dbReference type="Proteomes" id="UP000546257"/>
    </source>
</evidence>
<evidence type="ECO:0000313" key="11">
    <source>
        <dbReference type="EMBL" id="MBB6646588.1"/>
    </source>
</evidence>
<evidence type="ECO:0000256" key="4">
    <source>
        <dbReference type="ARBA" id="ARBA00022989"/>
    </source>
</evidence>
<evidence type="ECO:0000256" key="3">
    <source>
        <dbReference type="ARBA" id="ARBA00022692"/>
    </source>
</evidence>
<dbReference type="PANTHER" id="PTHR30572">
    <property type="entry name" value="MEMBRANE COMPONENT OF TRANSPORTER-RELATED"/>
    <property type="match status" value="1"/>
</dbReference>
<comment type="similarity">
    <text evidence="6">Belongs to the ABC-4 integral membrane protein family.</text>
</comment>
<evidence type="ECO:0000259" key="9">
    <source>
        <dbReference type="Pfam" id="PF02687"/>
    </source>
</evidence>
<accession>A0A7J9SIN1</accession>
<feature type="transmembrane region" description="Helical" evidence="8">
    <location>
        <begin position="358"/>
        <end position="380"/>
    </location>
</feature>
<keyword evidence="12" id="KW-1185">Reference proteome</keyword>
<protein>
    <submittedName>
        <fullName evidence="11">ABC transporter permease</fullName>
    </submittedName>
</protein>
<dbReference type="Pfam" id="PF02687">
    <property type="entry name" value="FtsX"/>
    <property type="match status" value="1"/>
</dbReference>
<feature type="transmembrane region" description="Helical" evidence="8">
    <location>
        <begin position="301"/>
        <end position="327"/>
    </location>
</feature>
<dbReference type="EMBL" id="JACKXD010000003">
    <property type="protein sequence ID" value="MBB6646588.1"/>
    <property type="molecule type" value="Genomic_DNA"/>
</dbReference>
<dbReference type="GO" id="GO:0005886">
    <property type="term" value="C:plasma membrane"/>
    <property type="evidence" value="ECO:0007669"/>
    <property type="project" value="UniProtKB-SubCell"/>
</dbReference>
<evidence type="ECO:0000256" key="2">
    <source>
        <dbReference type="ARBA" id="ARBA00022475"/>
    </source>
</evidence>
<evidence type="ECO:0000259" key="10">
    <source>
        <dbReference type="Pfam" id="PF12704"/>
    </source>
</evidence>
<keyword evidence="3 8" id="KW-0812">Transmembrane</keyword>
<proteinExistence type="inferred from homology"/>
<evidence type="ECO:0000256" key="8">
    <source>
        <dbReference type="SAM" id="Phobius"/>
    </source>
</evidence>
<dbReference type="RefSeq" id="WP_185192953.1">
    <property type="nucleotide sequence ID" value="NZ_JACKXD010000003.1"/>
</dbReference>
<dbReference type="InterPro" id="IPR025857">
    <property type="entry name" value="MacB_PCD"/>
</dbReference>
<organism evidence="11 12">
    <name type="scientific">Halobellus ruber</name>
    <dbReference type="NCBI Taxonomy" id="2761102"/>
    <lineage>
        <taxon>Archaea</taxon>
        <taxon>Methanobacteriati</taxon>
        <taxon>Methanobacteriota</taxon>
        <taxon>Stenosarchaea group</taxon>
        <taxon>Halobacteria</taxon>
        <taxon>Halobacteriales</taxon>
        <taxon>Haloferacaceae</taxon>
        <taxon>Halobellus</taxon>
    </lineage>
</organism>
<keyword evidence="4 8" id="KW-1133">Transmembrane helix</keyword>
<dbReference type="GO" id="GO:0022857">
    <property type="term" value="F:transmembrane transporter activity"/>
    <property type="evidence" value="ECO:0007669"/>
    <property type="project" value="TreeGrafter"/>
</dbReference>
<feature type="domain" description="ABC3 transporter permease C-terminal" evidence="9">
    <location>
        <begin position="310"/>
        <end position="426"/>
    </location>
</feature>
<feature type="region of interest" description="Disordered" evidence="7">
    <location>
        <begin position="1"/>
        <end position="29"/>
    </location>
</feature>
<feature type="domain" description="MacB-like periplasmic core" evidence="10">
    <location>
        <begin position="49"/>
        <end position="279"/>
    </location>
</feature>
<sequence length="434" mass="44612">MSDTDPGKSVGRPGSDPGDGRGRGPAAANRARGAVEVAVAQLRHDGARTGLMIAGIALAVLSATLLGSLGVGVVETGSEKFAAADRDLWVTGGAIEVTPGEIGGIRNGVVDAHDLAAELERRDGIQTAVPIAFQSVYVANESGEFVTYVGTGGPAGPNAVTLRAGSGFTRGDVHYANGTYQGPMTREVVVDPATAERFDVSVNDTLYIGGSIAEARERPFRVVGVSRTYTRFLRSPTVTVPLSELQELTGGTDADRATFVTVALAEGVSADRMRQELEQDYPAYEVRTNREQLRATLRQQAVVIASGVSLTVLAAVAGVALTVNLLFSAVHRQRAEFAALVAVGVGPRTLAGVVSIQAIVLGGLGGVVGVGLTLPAAAALNRLALAVVGFEGLVRTPPSVLAAGFAIAVLTSLVAGLAASLRVARLRPLAHLSR</sequence>
<evidence type="ECO:0000256" key="1">
    <source>
        <dbReference type="ARBA" id="ARBA00004651"/>
    </source>
</evidence>
<dbReference type="Pfam" id="PF12704">
    <property type="entry name" value="MacB_PCD"/>
    <property type="match status" value="1"/>
</dbReference>
<keyword evidence="2" id="KW-1003">Cell membrane</keyword>
<feature type="transmembrane region" description="Helical" evidence="8">
    <location>
        <begin position="51"/>
        <end position="74"/>
    </location>
</feature>